<gene>
    <name evidence="1" type="ORF">AAND1436_LOCUS44719</name>
</gene>
<name>A0A7S2IXE4_9DINO</name>
<proteinExistence type="predicted"/>
<organism evidence="1">
    <name type="scientific">Alexandrium andersonii</name>
    <dbReference type="NCBI Taxonomy" id="327968"/>
    <lineage>
        <taxon>Eukaryota</taxon>
        <taxon>Sar</taxon>
        <taxon>Alveolata</taxon>
        <taxon>Dinophyceae</taxon>
        <taxon>Gonyaulacales</taxon>
        <taxon>Pyrocystaceae</taxon>
        <taxon>Alexandrium</taxon>
    </lineage>
</organism>
<reference evidence="1" key="1">
    <citation type="submission" date="2021-01" db="EMBL/GenBank/DDBJ databases">
        <authorList>
            <person name="Corre E."/>
            <person name="Pelletier E."/>
            <person name="Niang G."/>
            <person name="Scheremetjew M."/>
            <person name="Finn R."/>
            <person name="Kale V."/>
            <person name="Holt S."/>
            <person name="Cochrane G."/>
            <person name="Meng A."/>
            <person name="Brown T."/>
            <person name="Cohen L."/>
        </authorList>
    </citation>
    <scope>NUCLEOTIDE SEQUENCE</scope>
    <source>
        <strain evidence="1">CCMP2222</strain>
    </source>
</reference>
<evidence type="ECO:0000313" key="1">
    <source>
        <dbReference type="EMBL" id="CAD9531126.1"/>
    </source>
</evidence>
<dbReference type="InterPro" id="IPR029071">
    <property type="entry name" value="Ubiquitin-like_domsf"/>
</dbReference>
<protein>
    <recommendedName>
        <fullName evidence="2">Ubiquitin-like domain-containing protein</fullName>
    </recommendedName>
</protein>
<dbReference type="EMBL" id="HBGQ01093687">
    <property type="protein sequence ID" value="CAD9531126.1"/>
    <property type="molecule type" value="Transcribed_RNA"/>
</dbReference>
<dbReference type="SUPFAM" id="SSF54236">
    <property type="entry name" value="Ubiquitin-like"/>
    <property type="match status" value="1"/>
</dbReference>
<accession>A0A7S2IXE4</accession>
<sequence>MKVTVKTASGSYDLDVADSDTVAALLTKAMDKHKVPKWADGVELKADGAGEDLAADGSKALSSVGVSGGATLTMKYYQDVTPSEAKSLKLQGISPGASPPFLASK</sequence>
<dbReference type="Gene3D" id="3.10.20.90">
    <property type="entry name" value="Phosphatidylinositol 3-kinase Catalytic Subunit, Chain A, domain 1"/>
    <property type="match status" value="1"/>
</dbReference>
<evidence type="ECO:0008006" key="2">
    <source>
        <dbReference type="Google" id="ProtNLM"/>
    </source>
</evidence>
<dbReference type="AlphaFoldDB" id="A0A7S2IXE4"/>